<feature type="transmembrane region" description="Helical" evidence="1">
    <location>
        <begin position="12"/>
        <end position="34"/>
    </location>
</feature>
<protein>
    <submittedName>
        <fullName evidence="3">Uncharacterized protein</fullName>
    </submittedName>
</protein>
<dbReference type="AlphaFoldDB" id="A0A914CIV0"/>
<name>A0A914CIV0_9BILA</name>
<reference evidence="3" key="1">
    <citation type="submission" date="2022-11" db="UniProtKB">
        <authorList>
            <consortium name="WormBaseParasite"/>
        </authorList>
    </citation>
    <scope>IDENTIFICATION</scope>
</reference>
<accession>A0A914CIV0</accession>
<organism evidence="2 3">
    <name type="scientific">Acrobeloides nanus</name>
    <dbReference type="NCBI Taxonomy" id="290746"/>
    <lineage>
        <taxon>Eukaryota</taxon>
        <taxon>Metazoa</taxon>
        <taxon>Ecdysozoa</taxon>
        <taxon>Nematoda</taxon>
        <taxon>Chromadorea</taxon>
        <taxon>Rhabditida</taxon>
        <taxon>Tylenchina</taxon>
        <taxon>Cephalobomorpha</taxon>
        <taxon>Cephaloboidea</taxon>
        <taxon>Cephalobidae</taxon>
        <taxon>Acrobeloides</taxon>
    </lineage>
</organism>
<evidence type="ECO:0000313" key="3">
    <source>
        <dbReference type="WBParaSite" id="ACRNAN_scaffold1124.g31792.t1"/>
    </source>
</evidence>
<proteinExistence type="predicted"/>
<keyword evidence="1" id="KW-0472">Membrane</keyword>
<keyword evidence="1" id="KW-1133">Transmembrane helix</keyword>
<evidence type="ECO:0000313" key="2">
    <source>
        <dbReference type="Proteomes" id="UP000887540"/>
    </source>
</evidence>
<keyword evidence="1" id="KW-0812">Transmembrane</keyword>
<sequence>MDDLSPTEITTIAIAVVYFCDMLLVAAIAIRYWLYLKDLRRFSQVRNDWYELYTEIHANNYLSVGDVFRLQYAPIMNISKGSNQLQVVDNPKPTFKGHKFPIPRHRPLHLNWNIGEYQSQKASEIEGHQILIGRDGTFEKASLRSEREQFNIESEKSEGEPATTMSSARSEHVKMARPHPLHTTVQRQGLSKDYVHTI</sequence>
<evidence type="ECO:0000256" key="1">
    <source>
        <dbReference type="SAM" id="Phobius"/>
    </source>
</evidence>
<dbReference type="Proteomes" id="UP000887540">
    <property type="component" value="Unplaced"/>
</dbReference>
<dbReference type="WBParaSite" id="ACRNAN_scaffold1124.g31792.t1">
    <property type="protein sequence ID" value="ACRNAN_scaffold1124.g31792.t1"/>
    <property type="gene ID" value="ACRNAN_scaffold1124.g31792"/>
</dbReference>
<keyword evidence="2" id="KW-1185">Reference proteome</keyword>